<dbReference type="GO" id="GO:0015934">
    <property type="term" value="C:large ribosomal subunit"/>
    <property type="evidence" value="ECO:0007669"/>
    <property type="project" value="InterPro"/>
</dbReference>
<dbReference type="GO" id="GO:0003723">
    <property type="term" value="F:RNA binding"/>
    <property type="evidence" value="ECO:0007669"/>
    <property type="project" value="InterPro"/>
</dbReference>
<dbReference type="CDD" id="cd00403">
    <property type="entry name" value="Ribosomal_L1"/>
    <property type="match status" value="1"/>
</dbReference>
<sequence length="282" mass="31460">MGTQRPVVIGEELTEELGGPISEHHGKKKEEKSKKKDVQEQIKEARYKKNEEMEDKETVEAKSTEGDILKPKKVKIGKAKTRSKKYKEAHELIDPKKIYDFSEAVELVKKTSLSKFDGNVELHARLLAKNGKPETLRGTLKYPHLTGKKITVIILDEAKIAEILETKKIDFDIALATPALMAQVGKLARILGPKGKMPNPKSGTITADPEKTKKELEEGMTEYKTDSYGIIHQIIGKVSADPKILEENFRAILAVLPKEKITSLHICATIGPSVKVKCVKFK</sequence>
<comment type="similarity">
    <text evidence="1 6">Belongs to the universal ribosomal protein uL1 family.</text>
</comment>
<evidence type="ECO:0000256" key="4">
    <source>
        <dbReference type="ARBA" id="ARBA00022980"/>
    </source>
</evidence>
<dbReference type="PATRIC" id="fig|1618331.3.peg.558"/>
<dbReference type="PROSITE" id="PS01199">
    <property type="entry name" value="RIBOSOMAL_L1"/>
    <property type="match status" value="1"/>
</dbReference>
<evidence type="ECO:0000313" key="8">
    <source>
        <dbReference type="EMBL" id="KKQ18103.1"/>
    </source>
</evidence>
<evidence type="ECO:0000256" key="5">
    <source>
        <dbReference type="ARBA" id="ARBA00023274"/>
    </source>
</evidence>
<dbReference type="PANTHER" id="PTHR36427:SF3">
    <property type="entry name" value="LARGE RIBOSOMAL SUBUNIT PROTEIN UL1M"/>
    <property type="match status" value="1"/>
</dbReference>
<evidence type="ECO:0000256" key="2">
    <source>
        <dbReference type="ARBA" id="ARBA00022491"/>
    </source>
</evidence>
<dbReference type="GO" id="GO:0006412">
    <property type="term" value="P:translation"/>
    <property type="evidence" value="ECO:0007669"/>
    <property type="project" value="InterPro"/>
</dbReference>
<evidence type="ECO:0000256" key="6">
    <source>
        <dbReference type="RuleBase" id="RU000659"/>
    </source>
</evidence>
<accession>A0A0G0FGF3</accession>
<evidence type="ECO:0000256" key="1">
    <source>
        <dbReference type="ARBA" id="ARBA00010531"/>
    </source>
</evidence>
<dbReference type="GO" id="GO:0006417">
    <property type="term" value="P:regulation of translation"/>
    <property type="evidence" value="ECO:0007669"/>
    <property type="project" value="UniProtKB-KW"/>
</dbReference>
<feature type="region of interest" description="Disordered" evidence="7">
    <location>
        <begin position="1"/>
        <end position="40"/>
    </location>
</feature>
<dbReference type="EMBL" id="LBSM01000009">
    <property type="protein sequence ID" value="KKQ18103.1"/>
    <property type="molecule type" value="Genomic_DNA"/>
</dbReference>
<dbReference type="AlphaFoldDB" id="A0A0G0FGF3"/>
<dbReference type="Gene3D" id="3.30.190.20">
    <property type="match status" value="1"/>
</dbReference>
<dbReference type="PANTHER" id="PTHR36427">
    <property type="entry name" value="54S RIBOSOMAL PROTEIN L1, MITOCHONDRIAL"/>
    <property type="match status" value="1"/>
</dbReference>
<dbReference type="InterPro" id="IPR023674">
    <property type="entry name" value="Ribosomal_uL1-like"/>
</dbReference>
<feature type="region of interest" description="Disordered" evidence="7">
    <location>
        <begin position="45"/>
        <end position="64"/>
    </location>
</feature>
<proteinExistence type="inferred from homology"/>
<feature type="compositionally biased region" description="Basic and acidic residues" evidence="7">
    <location>
        <begin position="22"/>
        <end position="40"/>
    </location>
</feature>
<comment type="caution">
    <text evidence="8">The sequence shown here is derived from an EMBL/GenBank/DDBJ whole genome shotgun (WGS) entry which is preliminary data.</text>
</comment>
<evidence type="ECO:0000256" key="7">
    <source>
        <dbReference type="SAM" id="MobiDB-lite"/>
    </source>
</evidence>
<reference evidence="8 9" key="1">
    <citation type="journal article" date="2015" name="Nature">
        <title>rRNA introns, odd ribosomes, and small enigmatic genomes across a large radiation of phyla.</title>
        <authorList>
            <person name="Brown C.T."/>
            <person name="Hug L.A."/>
            <person name="Thomas B.C."/>
            <person name="Sharon I."/>
            <person name="Castelle C.J."/>
            <person name="Singh A."/>
            <person name="Wilkins M.J."/>
            <person name="Williams K.H."/>
            <person name="Banfield J.F."/>
        </authorList>
    </citation>
    <scope>NUCLEOTIDE SEQUENCE [LARGE SCALE GENOMIC DNA]</scope>
</reference>
<dbReference type="GO" id="GO:0003735">
    <property type="term" value="F:structural constituent of ribosome"/>
    <property type="evidence" value="ECO:0007669"/>
    <property type="project" value="InterPro"/>
</dbReference>
<dbReference type="Proteomes" id="UP000034508">
    <property type="component" value="Unassembled WGS sequence"/>
</dbReference>
<name>A0A0G0FGF3_9BACT</name>
<keyword evidence="3" id="KW-0810">Translation regulation</keyword>
<dbReference type="Gene3D" id="3.40.50.790">
    <property type="match status" value="1"/>
</dbReference>
<keyword evidence="4 6" id="KW-0689">Ribosomal protein</keyword>
<dbReference type="InterPro" id="IPR016095">
    <property type="entry name" value="Ribosomal_uL1_3-a/b-sand"/>
</dbReference>
<dbReference type="InterPro" id="IPR023673">
    <property type="entry name" value="Ribosomal_uL1_CS"/>
</dbReference>
<protein>
    <recommendedName>
        <fullName evidence="6">Ribosomal protein</fullName>
    </recommendedName>
</protein>
<dbReference type="SUPFAM" id="SSF56808">
    <property type="entry name" value="Ribosomal protein L1"/>
    <property type="match status" value="1"/>
</dbReference>
<organism evidence="8 9">
    <name type="scientific">Berkelbacteria bacterium GW2011_GWA1_36_9</name>
    <dbReference type="NCBI Taxonomy" id="1618331"/>
    <lineage>
        <taxon>Bacteria</taxon>
        <taxon>Candidatus Berkelbacteria</taxon>
    </lineage>
</organism>
<gene>
    <name evidence="8" type="ORF">US31_C0009G0002</name>
</gene>
<keyword evidence="2" id="KW-0678">Repressor</keyword>
<dbReference type="InterPro" id="IPR028364">
    <property type="entry name" value="Ribosomal_uL1/biogenesis"/>
</dbReference>
<evidence type="ECO:0000313" key="9">
    <source>
        <dbReference type="Proteomes" id="UP000034508"/>
    </source>
</evidence>
<evidence type="ECO:0000256" key="3">
    <source>
        <dbReference type="ARBA" id="ARBA00022845"/>
    </source>
</evidence>
<keyword evidence="5 6" id="KW-0687">Ribonucleoprotein</keyword>
<dbReference type="Pfam" id="PF00687">
    <property type="entry name" value="Ribosomal_L1"/>
    <property type="match status" value="1"/>
</dbReference>